<dbReference type="PANTHER" id="PTHR33446">
    <property type="entry name" value="PROTEIN TONB-RELATED"/>
    <property type="match status" value="1"/>
</dbReference>
<feature type="compositionally biased region" description="Low complexity" evidence="10">
    <location>
        <begin position="59"/>
        <end position="78"/>
    </location>
</feature>
<dbReference type="Pfam" id="PF03544">
    <property type="entry name" value="TonB_C"/>
    <property type="match status" value="1"/>
</dbReference>
<dbReference type="EMBL" id="VBOX01000110">
    <property type="protein sequence ID" value="TMQ61164.1"/>
    <property type="molecule type" value="Genomic_DNA"/>
</dbReference>
<protein>
    <submittedName>
        <fullName evidence="14">Energy transducer TonB</fullName>
    </submittedName>
</protein>
<dbReference type="GO" id="GO:0005886">
    <property type="term" value="C:plasma membrane"/>
    <property type="evidence" value="ECO:0007669"/>
    <property type="project" value="UniProtKB-SubCell"/>
</dbReference>
<evidence type="ECO:0000256" key="4">
    <source>
        <dbReference type="ARBA" id="ARBA00022475"/>
    </source>
</evidence>
<evidence type="ECO:0000256" key="6">
    <source>
        <dbReference type="ARBA" id="ARBA00022692"/>
    </source>
</evidence>
<dbReference type="Proteomes" id="UP000317366">
    <property type="component" value="Unassembled WGS sequence"/>
</dbReference>
<dbReference type="SUPFAM" id="SSF74653">
    <property type="entry name" value="TolA/TonB C-terminal domain"/>
    <property type="match status" value="1"/>
</dbReference>
<dbReference type="NCBIfam" id="TIGR01352">
    <property type="entry name" value="tonB_Cterm"/>
    <property type="match status" value="1"/>
</dbReference>
<dbReference type="InterPro" id="IPR037682">
    <property type="entry name" value="TonB_C"/>
</dbReference>
<comment type="similarity">
    <text evidence="2">Belongs to the TonB family.</text>
</comment>
<evidence type="ECO:0000256" key="1">
    <source>
        <dbReference type="ARBA" id="ARBA00004383"/>
    </source>
</evidence>
<reference evidence="15 16" key="1">
    <citation type="journal article" date="2019" name="Nat. Microbiol.">
        <title>Mediterranean grassland soil C-N compound turnover is dependent on rainfall and depth, and is mediated by genomically divergent microorganisms.</title>
        <authorList>
            <person name="Diamond S."/>
            <person name="Andeer P.F."/>
            <person name="Li Z."/>
            <person name="Crits-Christoph A."/>
            <person name="Burstein D."/>
            <person name="Anantharaman K."/>
            <person name="Lane K.R."/>
            <person name="Thomas B.C."/>
            <person name="Pan C."/>
            <person name="Northen T.R."/>
            <person name="Banfield J.F."/>
        </authorList>
    </citation>
    <scope>NUCLEOTIDE SEQUENCE [LARGE SCALE GENOMIC DNA]</scope>
    <source>
        <strain evidence="13">WS_4</strain>
        <strain evidence="14">WS_7</strain>
    </source>
</reference>
<evidence type="ECO:0000256" key="9">
    <source>
        <dbReference type="ARBA" id="ARBA00023136"/>
    </source>
</evidence>
<gene>
    <name evidence="13" type="ORF">E6K74_03525</name>
    <name evidence="14" type="ORF">E6K77_11000</name>
</gene>
<keyword evidence="9 11" id="KW-0472">Membrane</keyword>
<accession>A0A538TC95</accession>
<evidence type="ECO:0000256" key="11">
    <source>
        <dbReference type="SAM" id="Phobius"/>
    </source>
</evidence>
<evidence type="ECO:0000313" key="15">
    <source>
        <dbReference type="Proteomes" id="UP000317366"/>
    </source>
</evidence>
<dbReference type="InterPro" id="IPR051045">
    <property type="entry name" value="TonB-dependent_transducer"/>
</dbReference>
<evidence type="ECO:0000313" key="13">
    <source>
        <dbReference type="EMBL" id="TMQ55353.1"/>
    </source>
</evidence>
<dbReference type="PROSITE" id="PS52015">
    <property type="entry name" value="TONB_CTD"/>
    <property type="match status" value="1"/>
</dbReference>
<evidence type="ECO:0000256" key="3">
    <source>
        <dbReference type="ARBA" id="ARBA00022448"/>
    </source>
</evidence>
<dbReference type="Gene3D" id="3.30.1150.10">
    <property type="match status" value="1"/>
</dbReference>
<evidence type="ECO:0000256" key="7">
    <source>
        <dbReference type="ARBA" id="ARBA00022927"/>
    </source>
</evidence>
<evidence type="ECO:0000256" key="8">
    <source>
        <dbReference type="ARBA" id="ARBA00022989"/>
    </source>
</evidence>
<dbReference type="GO" id="GO:0055085">
    <property type="term" value="P:transmembrane transport"/>
    <property type="evidence" value="ECO:0007669"/>
    <property type="project" value="InterPro"/>
</dbReference>
<dbReference type="Proteomes" id="UP000319829">
    <property type="component" value="Unassembled WGS sequence"/>
</dbReference>
<evidence type="ECO:0000256" key="10">
    <source>
        <dbReference type="SAM" id="MobiDB-lite"/>
    </source>
</evidence>
<keyword evidence="8 11" id="KW-1133">Transmembrane helix</keyword>
<evidence type="ECO:0000256" key="2">
    <source>
        <dbReference type="ARBA" id="ARBA00006555"/>
    </source>
</evidence>
<feature type="transmembrane region" description="Helical" evidence="11">
    <location>
        <begin position="21"/>
        <end position="40"/>
    </location>
</feature>
<evidence type="ECO:0000313" key="16">
    <source>
        <dbReference type="Proteomes" id="UP000319829"/>
    </source>
</evidence>
<name>A0A538TC95_UNCEI</name>
<dbReference type="GO" id="GO:0015031">
    <property type="term" value="P:protein transport"/>
    <property type="evidence" value="ECO:0007669"/>
    <property type="project" value="UniProtKB-KW"/>
</dbReference>
<evidence type="ECO:0000259" key="12">
    <source>
        <dbReference type="PROSITE" id="PS52015"/>
    </source>
</evidence>
<keyword evidence="5" id="KW-0997">Cell inner membrane</keyword>
<feature type="region of interest" description="Disordered" evidence="10">
    <location>
        <begin position="162"/>
        <end position="209"/>
    </location>
</feature>
<keyword evidence="6 11" id="KW-0812">Transmembrane</keyword>
<keyword evidence="7" id="KW-0653">Protein transport</keyword>
<comment type="caution">
    <text evidence="14">The sequence shown here is derived from an EMBL/GenBank/DDBJ whole genome shotgun (WGS) entry which is preliminary data.</text>
</comment>
<dbReference type="AlphaFoldDB" id="A0A538TC95"/>
<proteinExistence type="inferred from homology"/>
<sequence length="311" mass="32509">MTAAALRFDLHQTRVRTRWTMSVSSVAHALLFLWLVFHPIKAPDMTPITEITLLEPGDLAPAPAGSAPPSASGQPTSGVAARSLADVHFQRQAKRGDIAPDPQASWAFEDRLDARLAAMQQDASHMATGIAPTNVPTSLFGSSPSVIAGGAGLGTPMPLIRGGGGGGPPLPLARGGGSGAASALATVQEKHGGGESPAPARTSDTSARRTVAGASITGPIADRPIVSYSVPVYPEWAKHDAVEGAVTLYFVVRPDGGVKENILVQRTAGFEDFDESARVALRVWRFKPLSVGQAGEQWGTITFHFRIREAG</sequence>
<feature type="region of interest" description="Disordered" evidence="10">
    <location>
        <begin position="59"/>
        <end position="80"/>
    </location>
</feature>
<keyword evidence="4" id="KW-1003">Cell membrane</keyword>
<organism evidence="14 15">
    <name type="scientific">Eiseniibacteriota bacterium</name>
    <dbReference type="NCBI Taxonomy" id="2212470"/>
    <lineage>
        <taxon>Bacteria</taxon>
        <taxon>Candidatus Eiseniibacteriota</taxon>
    </lineage>
</organism>
<evidence type="ECO:0000256" key="5">
    <source>
        <dbReference type="ARBA" id="ARBA00022519"/>
    </source>
</evidence>
<evidence type="ECO:0000313" key="14">
    <source>
        <dbReference type="EMBL" id="TMQ61164.1"/>
    </source>
</evidence>
<comment type="subcellular location">
    <subcellularLocation>
        <location evidence="1">Cell inner membrane</location>
        <topology evidence="1">Single-pass membrane protein</topology>
        <orientation evidence="1">Periplasmic side</orientation>
    </subcellularLocation>
</comment>
<dbReference type="EMBL" id="VBOU01000031">
    <property type="protein sequence ID" value="TMQ55353.1"/>
    <property type="molecule type" value="Genomic_DNA"/>
</dbReference>
<feature type="domain" description="TonB C-terminal" evidence="12">
    <location>
        <begin position="218"/>
        <end position="311"/>
    </location>
</feature>
<dbReference type="InterPro" id="IPR006260">
    <property type="entry name" value="TonB/TolA_C"/>
</dbReference>
<keyword evidence="3" id="KW-0813">Transport</keyword>